<comment type="caution">
    <text evidence="1">The sequence shown here is derived from an EMBL/GenBank/DDBJ whole genome shotgun (WGS) entry which is preliminary data.</text>
</comment>
<sequence length="103" mass="12131">MTVDDFKILEDRQKVQMIFDAKKISEKIDQDSNYQLFQIDNFYVETKTSLEGKFKRSIKTYTLKDLPVDYAGEVLKMPIVRFAKDIAPIQPTSVNFKKKEKFI</sequence>
<dbReference type="EMBL" id="BJYT01000001">
    <property type="protein sequence ID" value="GEO07847.1"/>
    <property type="molecule type" value="Genomic_DNA"/>
</dbReference>
<accession>A0A512B7Q2</accession>
<dbReference type="AlphaFoldDB" id="A0A512B7Q2"/>
<keyword evidence="2" id="KW-1185">Reference proteome</keyword>
<evidence type="ECO:0000313" key="2">
    <source>
        <dbReference type="Proteomes" id="UP000321513"/>
    </source>
</evidence>
<organism evidence="1 2">
    <name type="scientific">Segetibacter aerophilus</name>
    <dbReference type="NCBI Taxonomy" id="670293"/>
    <lineage>
        <taxon>Bacteria</taxon>
        <taxon>Pseudomonadati</taxon>
        <taxon>Bacteroidota</taxon>
        <taxon>Chitinophagia</taxon>
        <taxon>Chitinophagales</taxon>
        <taxon>Chitinophagaceae</taxon>
        <taxon>Segetibacter</taxon>
    </lineage>
</organism>
<evidence type="ECO:0000313" key="1">
    <source>
        <dbReference type="EMBL" id="GEO07847.1"/>
    </source>
</evidence>
<dbReference type="Proteomes" id="UP000321513">
    <property type="component" value="Unassembled WGS sequence"/>
</dbReference>
<proteinExistence type="predicted"/>
<gene>
    <name evidence="1" type="ORF">SAE01_03430</name>
</gene>
<reference evidence="1 2" key="1">
    <citation type="submission" date="2019-07" db="EMBL/GenBank/DDBJ databases">
        <title>Whole genome shotgun sequence of Segetibacter aerophilus NBRC 106135.</title>
        <authorList>
            <person name="Hosoyama A."/>
            <person name="Uohara A."/>
            <person name="Ohji S."/>
            <person name="Ichikawa N."/>
        </authorList>
    </citation>
    <scope>NUCLEOTIDE SEQUENCE [LARGE SCALE GENOMIC DNA]</scope>
    <source>
        <strain evidence="1 2">NBRC 106135</strain>
    </source>
</reference>
<name>A0A512B7Q2_9BACT</name>
<protein>
    <submittedName>
        <fullName evidence="1">Uncharacterized protein</fullName>
    </submittedName>
</protein>